<dbReference type="RefSeq" id="WP_155191218.1">
    <property type="nucleotide sequence ID" value="NZ_BAAAEA010000001.1"/>
</dbReference>
<gene>
    <name evidence="4" type="ORF">SAMN06265374_0407</name>
</gene>
<dbReference type="Pfam" id="PF00293">
    <property type="entry name" value="NUDIX"/>
    <property type="match status" value="1"/>
</dbReference>
<sequence>MTIWRPSNWITVKALALVWQDDALLVFDVEDDLGRVKGVRPLGGTIEFGEPWRDALKREFLEELGAHIALSKDHFVLENIYDHHGNVGHEIVFLCHAHFSDPKFYRKDTIRFLEHDETECVARWMSLAEMEAKQVELFPNGLKEKLATASPKPPATVRLS</sequence>
<dbReference type="CDD" id="cd04688">
    <property type="entry name" value="NUDIX_Hydrolase"/>
    <property type="match status" value="1"/>
</dbReference>
<dbReference type="SUPFAM" id="SSF55811">
    <property type="entry name" value="Nudix"/>
    <property type="match status" value="1"/>
</dbReference>
<proteinExistence type="predicted"/>
<keyword evidence="5" id="KW-1185">Reference proteome</keyword>
<reference evidence="4 5" key="1">
    <citation type="submission" date="2017-05" db="EMBL/GenBank/DDBJ databases">
        <authorList>
            <person name="Varghese N."/>
            <person name="Submissions S."/>
        </authorList>
    </citation>
    <scope>NUCLEOTIDE SEQUENCE [LARGE SCALE GENOMIC DNA]</scope>
    <source>
        <strain evidence="4 5">DSM 15949</strain>
    </source>
</reference>
<dbReference type="InterPro" id="IPR015797">
    <property type="entry name" value="NUDIX_hydrolase-like_dom_sf"/>
</dbReference>
<organism evidence="4 5">
    <name type="scientific">Roseibium denhamense</name>
    <dbReference type="NCBI Taxonomy" id="76305"/>
    <lineage>
        <taxon>Bacteria</taxon>
        <taxon>Pseudomonadati</taxon>
        <taxon>Pseudomonadota</taxon>
        <taxon>Alphaproteobacteria</taxon>
        <taxon>Hyphomicrobiales</taxon>
        <taxon>Stappiaceae</taxon>
        <taxon>Roseibium</taxon>
    </lineage>
</organism>
<feature type="domain" description="Nudix hydrolase" evidence="3">
    <location>
        <begin position="15"/>
        <end position="135"/>
    </location>
</feature>
<evidence type="ECO:0000313" key="4">
    <source>
        <dbReference type="EMBL" id="SMP01917.1"/>
    </source>
</evidence>
<comment type="caution">
    <text evidence="4">The sequence shown here is derived from an EMBL/GenBank/DDBJ whole genome shotgun (WGS) entry which is preliminary data.</text>
</comment>
<dbReference type="Gene3D" id="3.90.79.10">
    <property type="entry name" value="Nucleoside Triphosphate Pyrophosphohydrolase"/>
    <property type="match status" value="1"/>
</dbReference>
<dbReference type="EMBL" id="FXTT01000001">
    <property type="protein sequence ID" value="SMP01917.1"/>
    <property type="molecule type" value="Genomic_DNA"/>
</dbReference>
<name>A0ABY1N953_9HYPH</name>
<evidence type="ECO:0000256" key="1">
    <source>
        <dbReference type="ARBA" id="ARBA00001946"/>
    </source>
</evidence>
<evidence type="ECO:0000313" key="5">
    <source>
        <dbReference type="Proteomes" id="UP001157914"/>
    </source>
</evidence>
<keyword evidence="2" id="KW-0378">Hydrolase</keyword>
<comment type="cofactor">
    <cofactor evidence="1">
        <name>Mg(2+)</name>
        <dbReference type="ChEBI" id="CHEBI:18420"/>
    </cofactor>
</comment>
<dbReference type="InterPro" id="IPR020084">
    <property type="entry name" value="NUDIX_hydrolase_CS"/>
</dbReference>
<dbReference type="Proteomes" id="UP001157914">
    <property type="component" value="Unassembled WGS sequence"/>
</dbReference>
<accession>A0ABY1N953</accession>
<dbReference type="PROSITE" id="PS00893">
    <property type="entry name" value="NUDIX_BOX"/>
    <property type="match status" value="1"/>
</dbReference>
<dbReference type="InterPro" id="IPR000086">
    <property type="entry name" value="NUDIX_hydrolase_dom"/>
</dbReference>
<protein>
    <submittedName>
        <fullName evidence="4">8-oxo-dGTP pyrophosphatase MutT, NUDIX family</fullName>
    </submittedName>
</protein>
<evidence type="ECO:0000259" key="3">
    <source>
        <dbReference type="Pfam" id="PF00293"/>
    </source>
</evidence>
<evidence type="ECO:0000256" key="2">
    <source>
        <dbReference type="ARBA" id="ARBA00022801"/>
    </source>
</evidence>